<dbReference type="RefSeq" id="WP_329779815.1">
    <property type="nucleotide sequence ID" value="NZ_JAYJJQ010000054.1"/>
</dbReference>
<organism evidence="1 2">
    <name type="scientific">[Mycobacterium] vasticus</name>
    <dbReference type="NCBI Taxonomy" id="2875777"/>
    <lineage>
        <taxon>Bacteria</taxon>
        <taxon>Bacillati</taxon>
        <taxon>Actinomycetota</taxon>
        <taxon>Actinomycetes</taxon>
        <taxon>Mycobacteriales</taxon>
        <taxon>Mycobacteriaceae</taxon>
        <taxon>Mycolicibacter</taxon>
    </lineage>
</organism>
<comment type="caution">
    <text evidence="1">The sequence shown here is derived from an EMBL/GenBank/DDBJ whole genome shotgun (WGS) entry which is preliminary data.</text>
</comment>
<keyword evidence="2" id="KW-1185">Reference proteome</keyword>
<dbReference type="InterPro" id="IPR021388">
    <property type="entry name" value="DUF3024"/>
</dbReference>
<dbReference type="Proteomes" id="UP001299283">
    <property type="component" value="Unassembled WGS sequence"/>
</dbReference>
<evidence type="ECO:0000313" key="1">
    <source>
        <dbReference type="EMBL" id="MEB3072074.1"/>
    </source>
</evidence>
<dbReference type="Pfam" id="PF11225">
    <property type="entry name" value="DUF3024"/>
    <property type="match status" value="1"/>
</dbReference>
<dbReference type="EMBL" id="JAYJJQ010000054">
    <property type="protein sequence ID" value="MEB3072074.1"/>
    <property type="molecule type" value="Genomic_DNA"/>
</dbReference>
<proteinExistence type="predicted"/>
<gene>
    <name evidence="1" type="ORF">K5L39_23155</name>
</gene>
<reference evidence="1 2" key="1">
    <citation type="submission" date="2023-12" db="EMBL/GenBank/DDBJ databases">
        <title>Description of new species of Mycobacterium terrae complex isolated from sewage at the Sao Paulo Zoological Park Foundation in Brazil.</title>
        <authorList>
            <person name="Romagnoli C.L."/>
            <person name="Conceicao E.C."/>
            <person name="Machado E."/>
            <person name="Barreto L.B.P.F."/>
            <person name="Sharma A."/>
            <person name="Silva N.M."/>
            <person name="Marques L.E."/>
            <person name="Juliana M.A."/>
            <person name="Lourenco M.C.S."/>
            <person name="Digiampietri L.A."/>
            <person name="Suffys P.N."/>
            <person name="Viana-Niero C."/>
        </authorList>
    </citation>
    <scope>NUCLEOTIDE SEQUENCE [LARGE SCALE GENOMIC DNA]</scope>
    <source>
        <strain evidence="1 2">MYC017</strain>
    </source>
</reference>
<sequence>MSVLPETDVARVQRWCRGRVPEHVRDEVRVEVDVAERHVTIVECRPPWRADMGVDWTRFPIARLRYVKTTGVWSLYWRDRNLRFHAYDRVASTASVEELLAEVDRDPTAIFWG</sequence>
<evidence type="ECO:0000313" key="2">
    <source>
        <dbReference type="Proteomes" id="UP001299283"/>
    </source>
</evidence>
<accession>A0ABU5Z620</accession>
<protein>
    <submittedName>
        <fullName evidence="1">DUF3024 domain-containing protein</fullName>
    </submittedName>
</protein>
<name>A0ABU5Z620_9MYCO</name>